<dbReference type="InterPro" id="IPR017501">
    <property type="entry name" value="Phage_infect_YhgE_C"/>
</dbReference>
<dbReference type="Gene3D" id="3.40.1710.10">
    <property type="entry name" value="abc type-2 transporter like domain"/>
    <property type="match status" value="1"/>
</dbReference>
<feature type="transmembrane region" description="Helical" evidence="5">
    <location>
        <begin position="625"/>
        <end position="647"/>
    </location>
</feature>
<feature type="transmembrane region" description="Helical" evidence="5">
    <location>
        <begin position="508"/>
        <end position="531"/>
    </location>
</feature>
<keyword evidence="4 5" id="KW-0472">Membrane</keyword>
<dbReference type="NCBIfam" id="TIGR03061">
    <property type="entry name" value="pip_yhgE_Nterm"/>
    <property type="match status" value="1"/>
</dbReference>
<keyword evidence="3 5" id="KW-1133">Transmembrane helix</keyword>
<dbReference type="RefSeq" id="WP_280759338.1">
    <property type="nucleotide sequence ID" value="NZ_JARXVC010000002.1"/>
</dbReference>
<keyword evidence="2 5" id="KW-0812">Transmembrane</keyword>
<name>A0ABT6M6S0_9NOCA</name>
<evidence type="ECO:0000256" key="5">
    <source>
        <dbReference type="SAM" id="Phobius"/>
    </source>
</evidence>
<dbReference type="NCBIfam" id="TIGR03062">
    <property type="entry name" value="pip_yhgE_Cterm"/>
    <property type="match status" value="1"/>
</dbReference>
<evidence type="ECO:0000256" key="4">
    <source>
        <dbReference type="ARBA" id="ARBA00023136"/>
    </source>
</evidence>
<dbReference type="Proteomes" id="UP001160334">
    <property type="component" value="Unassembled WGS sequence"/>
</dbReference>
<feature type="transmembrane region" description="Helical" evidence="5">
    <location>
        <begin position="537"/>
        <end position="555"/>
    </location>
</feature>
<evidence type="ECO:0000256" key="1">
    <source>
        <dbReference type="ARBA" id="ARBA00004141"/>
    </source>
</evidence>
<comment type="subcellular location">
    <subcellularLocation>
        <location evidence="1">Membrane</location>
        <topology evidence="1">Multi-pass membrane protein</topology>
    </subcellularLocation>
</comment>
<feature type="domain" description="ABC-2 type transporter transmembrane" evidence="6">
    <location>
        <begin position="412"/>
        <end position="644"/>
    </location>
</feature>
<proteinExistence type="predicted"/>
<dbReference type="InterPro" id="IPR017500">
    <property type="entry name" value="Phage_infect_YhgE_N"/>
</dbReference>
<dbReference type="NCBIfam" id="TIGR03057">
    <property type="entry name" value="xxxLxxG_by_4"/>
    <property type="match status" value="3"/>
</dbReference>
<feature type="transmembrane region" description="Helical" evidence="5">
    <location>
        <begin position="22"/>
        <end position="43"/>
    </location>
</feature>
<evidence type="ECO:0000313" key="8">
    <source>
        <dbReference type="Proteomes" id="UP001160334"/>
    </source>
</evidence>
<dbReference type="InterPro" id="IPR051328">
    <property type="entry name" value="T7SS_ABC-Transporter"/>
</dbReference>
<accession>A0ABT6M6S0</accession>
<dbReference type="EMBL" id="JARXVC010000002">
    <property type="protein sequence ID" value="MDH6279990.1"/>
    <property type="molecule type" value="Genomic_DNA"/>
</dbReference>
<reference evidence="7 8" key="1">
    <citation type="submission" date="2023-04" db="EMBL/GenBank/DDBJ databases">
        <title>Forest soil microbial communities from Buena Vista Peninsula, Colon Province, Panama.</title>
        <authorList>
            <person name="Bouskill N."/>
        </authorList>
    </citation>
    <scope>NUCLEOTIDE SEQUENCE [LARGE SCALE GENOMIC DNA]</scope>
    <source>
        <strain evidence="7 8">CFH S0262</strain>
    </source>
</reference>
<dbReference type="PANTHER" id="PTHR43077">
    <property type="entry name" value="TRANSPORT PERMEASE YVFS-RELATED"/>
    <property type="match status" value="1"/>
</dbReference>
<organism evidence="7 8">
    <name type="scientific">Prescottella agglutinans</name>
    <dbReference type="NCBI Taxonomy" id="1644129"/>
    <lineage>
        <taxon>Bacteria</taxon>
        <taxon>Bacillati</taxon>
        <taxon>Actinomycetota</taxon>
        <taxon>Actinomycetes</taxon>
        <taxon>Mycobacteriales</taxon>
        <taxon>Nocardiaceae</taxon>
        <taxon>Prescottella</taxon>
    </lineage>
</organism>
<dbReference type="Pfam" id="PF12698">
    <property type="entry name" value="ABC2_membrane_3"/>
    <property type="match status" value="2"/>
</dbReference>
<feature type="transmembrane region" description="Helical" evidence="5">
    <location>
        <begin position="562"/>
        <end position="587"/>
    </location>
</feature>
<dbReference type="PANTHER" id="PTHR43077:SF5">
    <property type="entry name" value="PHAGE INFECTION PROTEIN"/>
    <property type="match status" value="1"/>
</dbReference>
<sequence length="664" mass="69376">MLAGISLGSDSKRYFRGTMPRIAIITIILMPLLYGAMYLWAFWNPFGAVDKIPAAIVNNDTGTTADGQKLDAGDQVVKSLIASGQLDLAEVSEEDAAKGLSDGKYYYTITLPENFSAAVSSPNGDHPEKADLIFTFNDANNYLATVIGQDASEQVINQVNSTIGAQGVGQVLTGLQSAGSGLGKAADGAQQLATGIDQANSGADQLASGAHTLADNMVTARNGSDALAAGASQLATAVDGVADPLLSALEGGALPNVGGQAAQLRQSLADLASRVQNAEQPPTQTAQAVEQVISVLNRSSDPIVQQAVAALTPLTRQAAATTGTVNLRGELEALHSDAQALEYQLTDPNSPLQSGLAMLQNGGLASDVRQLRNGADQLSSGASTLSQGMGQLTDGSFQLASGADQLAAGTSQLQSGSKELASALQQGAGQVPSWSDEQRTATAETLSTPVALQQEYTNVAPTFGTGFAPFFLSLALFVGGIITWMLLTPLQSRPTVGGVGLYRTVLASYWPALLVGILQVVVMYTVVHFGVGLDVKHVLGTVLFLMLISATYLAMIQAFNALFGVAVGRVVTLAFLMLQLVSAGGIYPVPTTATPFQVIHPFDPMTYTVNGLRQLTVGEHVDSRLWIAIAVLTGILLVSLTVSALSVRRNRRYTMERLYPPIEV</sequence>
<evidence type="ECO:0000256" key="3">
    <source>
        <dbReference type="ARBA" id="ARBA00022989"/>
    </source>
</evidence>
<evidence type="ECO:0000259" key="6">
    <source>
        <dbReference type="Pfam" id="PF12698"/>
    </source>
</evidence>
<comment type="caution">
    <text evidence="7">The sequence shown here is derived from an EMBL/GenBank/DDBJ whole genome shotgun (WGS) entry which is preliminary data.</text>
</comment>
<evidence type="ECO:0000256" key="2">
    <source>
        <dbReference type="ARBA" id="ARBA00022692"/>
    </source>
</evidence>
<feature type="domain" description="ABC-2 type transporter transmembrane" evidence="6">
    <location>
        <begin position="24"/>
        <end position="163"/>
    </location>
</feature>
<dbReference type="InterPro" id="IPR013525">
    <property type="entry name" value="ABC2_TM"/>
</dbReference>
<evidence type="ECO:0000313" key="7">
    <source>
        <dbReference type="EMBL" id="MDH6279990.1"/>
    </source>
</evidence>
<gene>
    <name evidence="7" type="ORF">M2280_001199</name>
</gene>
<dbReference type="Gene3D" id="1.10.287.950">
    <property type="entry name" value="Methyl-accepting chemotaxis protein"/>
    <property type="match status" value="1"/>
</dbReference>
<feature type="transmembrane region" description="Helical" evidence="5">
    <location>
        <begin position="467"/>
        <end position="487"/>
    </location>
</feature>
<dbReference type="InterPro" id="IPR023908">
    <property type="entry name" value="xxxLxxG_rpt"/>
</dbReference>
<keyword evidence="8" id="KW-1185">Reference proteome</keyword>
<protein>
    <submittedName>
        <fullName evidence="7">Membrane protein</fullName>
    </submittedName>
</protein>